<dbReference type="EMBL" id="JACCEM010000008">
    <property type="protein sequence ID" value="NYT50751.1"/>
    <property type="molecule type" value="Genomic_DNA"/>
</dbReference>
<evidence type="ECO:0000313" key="2">
    <source>
        <dbReference type="EMBL" id="NYT50751.1"/>
    </source>
</evidence>
<dbReference type="GO" id="GO:0030246">
    <property type="term" value="F:carbohydrate binding"/>
    <property type="evidence" value="ECO:0007669"/>
    <property type="project" value="InterPro"/>
</dbReference>
<dbReference type="AlphaFoldDB" id="A0A853G7Y5"/>
<dbReference type="SUPFAM" id="SSF49452">
    <property type="entry name" value="Starch-binding domain-like"/>
    <property type="match status" value="1"/>
</dbReference>
<feature type="chain" id="PRO_5032986568" evidence="1">
    <location>
        <begin position="35"/>
        <end position="156"/>
    </location>
</feature>
<protein>
    <submittedName>
        <fullName evidence="2">Carboxypeptidase regulatory-like domain-containing protein</fullName>
    </submittedName>
</protein>
<dbReference type="RefSeq" id="WP_180157002.1">
    <property type="nucleotide sequence ID" value="NZ_JACCEM010000008.1"/>
</dbReference>
<keyword evidence="2" id="KW-0378">Hydrolase</keyword>
<organism evidence="2 3">
    <name type="scientific">Parapusillimonas granuli</name>
    <dbReference type="NCBI Taxonomy" id="380911"/>
    <lineage>
        <taxon>Bacteria</taxon>
        <taxon>Pseudomonadati</taxon>
        <taxon>Pseudomonadota</taxon>
        <taxon>Betaproteobacteria</taxon>
        <taxon>Burkholderiales</taxon>
        <taxon>Alcaligenaceae</taxon>
        <taxon>Parapusillimonas</taxon>
    </lineage>
</organism>
<name>A0A853G7Y5_9BURK</name>
<gene>
    <name evidence="2" type="ORF">H0A72_15640</name>
</gene>
<keyword evidence="2" id="KW-0121">Carboxypeptidase</keyword>
<evidence type="ECO:0000256" key="1">
    <source>
        <dbReference type="SAM" id="SignalP"/>
    </source>
</evidence>
<feature type="signal peptide" evidence="1">
    <location>
        <begin position="1"/>
        <end position="34"/>
    </location>
</feature>
<proteinExistence type="predicted"/>
<reference evidence="2 3" key="1">
    <citation type="submission" date="2020-07" db="EMBL/GenBank/DDBJ databases">
        <title>Taxonomic revisions and descriptions of new bacterial species based on genomic comparisons in the high-G+C-content subgroup of the family Alcaligenaceae.</title>
        <authorList>
            <person name="Szabo A."/>
            <person name="Felfoldi T."/>
        </authorList>
    </citation>
    <scope>NUCLEOTIDE SEQUENCE [LARGE SCALE GENOMIC DNA]</scope>
    <source>
        <strain evidence="2 3">LMG 24012</strain>
    </source>
</reference>
<dbReference type="GO" id="GO:0004180">
    <property type="term" value="F:carboxypeptidase activity"/>
    <property type="evidence" value="ECO:0007669"/>
    <property type="project" value="UniProtKB-KW"/>
</dbReference>
<evidence type="ECO:0000313" key="3">
    <source>
        <dbReference type="Proteomes" id="UP000559809"/>
    </source>
</evidence>
<dbReference type="Proteomes" id="UP000559809">
    <property type="component" value="Unassembled WGS sequence"/>
</dbReference>
<dbReference type="Gene3D" id="2.60.40.1120">
    <property type="entry name" value="Carboxypeptidase-like, regulatory domain"/>
    <property type="match status" value="1"/>
</dbReference>
<dbReference type="Pfam" id="PF13620">
    <property type="entry name" value="CarboxypepD_reg"/>
    <property type="match status" value="1"/>
</dbReference>
<dbReference type="InterPro" id="IPR013784">
    <property type="entry name" value="Carb-bd-like_fold"/>
</dbReference>
<sequence>MEITMTMDNHTRRAPAVLAALLLAGVFMAGAAHAQLPPAQTANGIQYVTGGFGQEESSAFKQARSSYALALTFAVSGDGGSSPYAGDVQVHVRNAQGGTVLNATSTGPYFLTNLQPGSYRLDVTYEGVTQSREVAIKQGKATDLKFTWKRPAAGPD</sequence>
<keyword evidence="1" id="KW-0732">Signal</keyword>
<keyword evidence="2" id="KW-0645">Protease</keyword>
<keyword evidence="3" id="KW-1185">Reference proteome</keyword>
<comment type="caution">
    <text evidence="2">The sequence shown here is derived from an EMBL/GenBank/DDBJ whole genome shotgun (WGS) entry which is preliminary data.</text>
</comment>
<accession>A0A853G7Y5</accession>